<organism evidence="8 9">
    <name type="scientific">Clostridium senegalense</name>
    <dbReference type="NCBI Taxonomy" id="1465809"/>
    <lineage>
        <taxon>Bacteria</taxon>
        <taxon>Bacillati</taxon>
        <taxon>Bacillota</taxon>
        <taxon>Clostridia</taxon>
        <taxon>Eubacteriales</taxon>
        <taxon>Clostridiaceae</taxon>
        <taxon>Clostridium</taxon>
    </lineage>
</organism>
<evidence type="ECO:0000256" key="2">
    <source>
        <dbReference type="ARBA" id="ARBA00022475"/>
    </source>
</evidence>
<proteinExistence type="inferred from homology"/>
<dbReference type="EMBL" id="JAAGPU010000021">
    <property type="protein sequence ID" value="NEU05517.1"/>
    <property type="molecule type" value="Genomic_DNA"/>
</dbReference>
<gene>
    <name evidence="8" type="ORF">G3M99_11765</name>
</gene>
<evidence type="ECO:0000256" key="6">
    <source>
        <dbReference type="PIRNR" id="PIRNR018968"/>
    </source>
</evidence>
<keyword evidence="5 6" id="KW-0472">Membrane</keyword>
<feature type="transmembrane region" description="Helical" evidence="6">
    <location>
        <begin position="57"/>
        <end position="79"/>
    </location>
</feature>
<dbReference type="GO" id="GO:0055085">
    <property type="term" value="P:transmembrane transport"/>
    <property type="evidence" value="ECO:0007669"/>
    <property type="project" value="UniProtKB-UniRule"/>
</dbReference>
<keyword evidence="6" id="KW-0813">Transport</keyword>
<evidence type="ECO:0000256" key="4">
    <source>
        <dbReference type="ARBA" id="ARBA00022989"/>
    </source>
</evidence>
<protein>
    <submittedName>
        <fullName evidence="8">ABC transporter permease</fullName>
    </submittedName>
</protein>
<dbReference type="PIRSF" id="PIRSF018968">
    <property type="entry name" value="ABC_permease_BceB"/>
    <property type="match status" value="1"/>
</dbReference>
<name>A0A6M0H4R2_9CLOT</name>
<dbReference type="PANTHER" id="PTHR46795:SF3">
    <property type="entry name" value="ABC TRANSPORTER PERMEASE"/>
    <property type="match status" value="1"/>
</dbReference>
<feature type="transmembrane region" description="Helical" evidence="6">
    <location>
        <begin position="158"/>
        <end position="183"/>
    </location>
</feature>
<feature type="transmembrane region" description="Helical" evidence="6">
    <location>
        <begin position="548"/>
        <end position="570"/>
    </location>
</feature>
<keyword evidence="9" id="KW-1185">Reference proteome</keyword>
<evidence type="ECO:0000256" key="5">
    <source>
        <dbReference type="ARBA" id="ARBA00023136"/>
    </source>
</evidence>
<dbReference type="InterPro" id="IPR003838">
    <property type="entry name" value="ABC3_permease_C"/>
</dbReference>
<feature type="transmembrane region" description="Helical" evidence="6">
    <location>
        <begin position="204"/>
        <end position="224"/>
    </location>
</feature>
<evidence type="ECO:0000259" key="7">
    <source>
        <dbReference type="Pfam" id="PF02687"/>
    </source>
</evidence>
<accession>A0A6M0H4R2</accession>
<feature type="transmembrane region" description="Helical" evidence="6">
    <location>
        <begin position="108"/>
        <end position="138"/>
    </location>
</feature>
<evidence type="ECO:0000256" key="1">
    <source>
        <dbReference type="ARBA" id="ARBA00004651"/>
    </source>
</evidence>
<dbReference type="RefSeq" id="WP_199870291.1">
    <property type="nucleotide sequence ID" value="NZ_JAAGPU010000021.1"/>
</dbReference>
<comment type="subcellular location">
    <subcellularLocation>
        <location evidence="1 6">Cell membrane</location>
        <topology evidence="1 6">Multi-pass membrane protein</topology>
    </subcellularLocation>
</comment>
<feature type="transmembrane region" description="Helical" evidence="6">
    <location>
        <begin position="289"/>
        <end position="312"/>
    </location>
</feature>
<evidence type="ECO:0000313" key="9">
    <source>
        <dbReference type="Proteomes" id="UP000481872"/>
    </source>
</evidence>
<dbReference type="AlphaFoldDB" id="A0A6M0H4R2"/>
<feature type="domain" description="ABC3 transporter permease C-terminal" evidence="7">
    <location>
        <begin position="64"/>
        <end position="182"/>
    </location>
</feature>
<dbReference type="GO" id="GO:0005886">
    <property type="term" value="C:plasma membrane"/>
    <property type="evidence" value="ECO:0007669"/>
    <property type="project" value="UniProtKB-SubCell"/>
</dbReference>
<comment type="similarity">
    <text evidence="6">Belongs to the ABC-4 integral membrane protein family.</text>
</comment>
<dbReference type="Pfam" id="PF02687">
    <property type="entry name" value="FtsX"/>
    <property type="match status" value="2"/>
</dbReference>
<feature type="domain" description="ABC3 transporter permease C-terminal" evidence="7">
    <location>
        <begin position="556"/>
        <end position="650"/>
    </location>
</feature>
<dbReference type="InterPro" id="IPR027022">
    <property type="entry name" value="ABC_permease_BceB-typ"/>
</dbReference>
<evidence type="ECO:0000313" key="8">
    <source>
        <dbReference type="EMBL" id="NEU05517.1"/>
    </source>
</evidence>
<dbReference type="InterPro" id="IPR052536">
    <property type="entry name" value="ABC-4_Integral_Memb_Prot"/>
</dbReference>
<evidence type="ECO:0000256" key="3">
    <source>
        <dbReference type="ARBA" id="ARBA00022692"/>
    </source>
</evidence>
<keyword evidence="3 6" id="KW-0812">Transmembrane</keyword>
<dbReference type="Proteomes" id="UP000481872">
    <property type="component" value="Unassembled WGS sequence"/>
</dbReference>
<feature type="transmembrane region" description="Helical" evidence="6">
    <location>
        <begin position="20"/>
        <end position="37"/>
    </location>
</feature>
<feature type="transmembrane region" description="Helical" evidence="6">
    <location>
        <begin position="604"/>
        <end position="626"/>
    </location>
</feature>
<comment type="caution">
    <text evidence="8">The sequence shown here is derived from an EMBL/GenBank/DDBJ whole genome shotgun (WGS) entry which is preliminary data.</text>
</comment>
<feature type="transmembrane region" description="Helical" evidence="6">
    <location>
        <begin position="236"/>
        <end position="262"/>
    </location>
</feature>
<keyword evidence="2 6" id="KW-1003">Cell membrane</keyword>
<dbReference type="PANTHER" id="PTHR46795">
    <property type="entry name" value="ABC TRANSPORTER PERMEASE-RELATED-RELATED"/>
    <property type="match status" value="1"/>
</dbReference>
<keyword evidence="4 6" id="KW-1133">Transmembrane helix</keyword>
<sequence>MYSKMALKNVKKSFKDYTIYFLTLTLSVCIFYSFNSIGAQKALQEVSSSGKEFADTITAIISYISIFVSFILGGLIIYANNFLIKKRNKELGIYMTLGMGKNKISRILILETLIVGCMSLISGLLLGIIVSQGLSVLISKMFYVSMSDYRFVISFSAIYKSIIYFGVMFLLVMIFNTIVISKYKIIDLLTVGRKTQDIKVKNPLIFLYTFIISIISIVIAYKFVLSVGMNIDDPKFSISIILGIIGTILFFFSLAGAILFIVKRSEKIYFKKLNIFIVKQINSKINTNFISMSVICLMLFLTISILSTGISFKNSIETSLEDSTPYDVSMHGYGDDEYLTTILNFLEEMDFKIDEKSKYVEFNRYGKGLYVRDLLPLYGVKIVSGADVEFIKISDYNKLRELSGEETVTLENNEVLALSNSQKVIPVLNKFIKDGEKIKFDSNEYSIKNKTAIEENLETYYTDFSKKNFLTIVTNDSILENSEIMFKTLNINYQGSDSKNEDDRYTKLYEKRYSRDLMSMDSEKDDLGLVIINTKTAVYDNNKSITTIFLFVGMYIGVVFLISSMAILALQQLSEASDSIQRYDAIKKLGASKKDINKTIFIQTLVYFTLPVILAIIHSIVGITVATEFLTMYNRPNIGGSALVTAGIFLVIYSGYFYATYTGYKNIVKMGL</sequence>
<reference evidence="8 9" key="1">
    <citation type="submission" date="2020-02" db="EMBL/GenBank/DDBJ databases">
        <title>Genome assembly of a novel Clostridium senegalense strain.</title>
        <authorList>
            <person name="Gupta T.B."/>
            <person name="Jauregui R."/>
            <person name="Maclean P."/>
            <person name="Nawarathana A."/>
            <person name="Brightwell G."/>
        </authorList>
    </citation>
    <scope>NUCLEOTIDE SEQUENCE [LARGE SCALE GENOMIC DNA]</scope>
    <source>
        <strain evidence="8 9">AGRFS4</strain>
    </source>
</reference>
<feature type="transmembrane region" description="Helical" evidence="6">
    <location>
        <begin position="638"/>
        <end position="659"/>
    </location>
</feature>